<dbReference type="PANTHER" id="PTHR38146">
    <property type="entry name" value="30S RIBOSOMAL PROTEIN S12, CHLOROPLASTIC"/>
    <property type="match status" value="1"/>
</dbReference>
<dbReference type="PANTHER" id="PTHR38146:SF9">
    <property type="entry name" value="UNKNOW PROTEIN"/>
    <property type="match status" value="1"/>
</dbReference>
<evidence type="ECO:0000313" key="2">
    <source>
        <dbReference type="Proteomes" id="UP000593578"/>
    </source>
</evidence>
<evidence type="ECO:0000313" key="1">
    <source>
        <dbReference type="EMBL" id="MBA0601365.1"/>
    </source>
</evidence>
<organism evidence="1 2">
    <name type="scientific">Gossypium raimondii</name>
    <name type="common">Peruvian cotton</name>
    <name type="synonym">Gossypium klotzschianum subsp. raimondii</name>
    <dbReference type="NCBI Taxonomy" id="29730"/>
    <lineage>
        <taxon>Eukaryota</taxon>
        <taxon>Viridiplantae</taxon>
        <taxon>Streptophyta</taxon>
        <taxon>Embryophyta</taxon>
        <taxon>Tracheophyta</taxon>
        <taxon>Spermatophyta</taxon>
        <taxon>Magnoliopsida</taxon>
        <taxon>eudicotyledons</taxon>
        <taxon>Gunneridae</taxon>
        <taxon>Pentapetalae</taxon>
        <taxon>rosids</taxon>
        <taxon>malvids</taxon>
        <taxon>Malvales</taxon>
        <taxon>Malvaceae</taxon>
        <taxon>Malvoideae</taxon>
        <taxon>Gossypium</taxon>
    </lineage>
</organism>
<dbReference type="Proteomes" id="UP000593578">
    <property type="component" value="Unassembled WGS sequence"/>
</dbReference>
<proteinExistence type="predicted"/>
<reference evidence="1 2" key="1">
    <citation type="journal article" date="2019" name="Genome Biol. Evol.">
        <title>Insights into the evolution of the New World diploid cottons (Gossypium, subgenus Houzingenia) based on genome sequencing.</title>
        <authorList>
            <person name="Grover C.E."/>
            <person name="Arick M.A. 2nd"/>
            <person name="Thrash A."/>
            <person name="Conover J.L."/>
            <person name="Sanders W.S."/>
            <person name="Peterson D.G."/>
            <person name="Frelichowski J.E."/>
            <person name="Scheffler J.A."/>
            <person name="Scheffler B.E."/>
            <person name="Wendel J.F."/>
        </authorList>
    </citation>
    <scope>NUCLEOTIDE SEQUENCE [LARGE SCALE GENOMIC DNA]</scope>
    <source>
        <strain evidence="1">8</strain>
        <tissue evidence="1">Leaf</tissue>
    </source>
</reference>
<name>A0A7J8QII9_GOSRA</name>
<gene>
    <name evidence="1" type="ORF">Gorai_004545</name>
</gene>
<dbReference type="AlphaFoldDB" id="A0A7J8QII9"/>
<accession>A0A7J8QII9</accession>
<dbReference type="AntiFam" id="ANF00029">
    <property type="entry name" value="Antisense to 16S rRNA"/>
</dbReference>
<comment type="caution">
    <text evidence="1">The sequence shown here is derived from an EMBL/GenBank/DDBJ whole genome shotgun (WGS) entry which is preliminary data.</text>
</comment>
<feature type="non-terminal residue" evidence="1">
    <location>
        <position position="1"/>
    </location>
</feature>
<feature type="non-terminal residue" evidence="1">
    <location>
        <position position="269"/>
    </location>
</feature>
<dbReference type="EMBL" id="JABEZZ010000012">
    <property type="protein sequence ID" value="MBA0601365.1"/>
    <property type="molecule type" value="Genomic_DNA"/>
</dbReference>
<protein>
    <submittedName>
        <fullName evidence="1">Uncharacterized protein</fullName>
    </submittedName>
</protein>
<sequence length="269" mass="30053">LNQNTQQVLDLPKKKVIQPHLPVRLPCYNFTLVTNPTFGIPLIAIKHMYRPWHKGHDDLTSSSHSSSLSPTELTQHLTTRADNSYTPHVFVFAKTPLSFKRIRDMSNLGGILNMFATALHRPIRTMPSINHFLLGLLSGLKKPPIDTLRPIISNNAYILCIIAAVGTELPDAYSSNTIISTSLGKVHDPWAFYLYGALLVKLSPIVENSLLLPPIRVWVCLSPSVADHPFRPTTNHRLGKLLHHQIANQTRAHPRANSSFCSSVYRVLA</sequence>